<dbReference type="AlphaFoldDB" id="A0A9X2Q4V5"/>
<dbReference type="EMBL" id="JANUAE010000015">
    <property type="protein sequence ID" value="MCS3711589.1"/>
    <property type="molecule type" value="Genomic_DNA"/>
</dbReference>
<proteinExistence type="predicted"/>
<evidence type="ECO:0000313" key="1">
    <source>
        <dbReference type="EMBL" id="MCS3711589.1"/>
    </source>
</evidence>
<organism evidence="1 2">
    <name type="scientific">Salinibacter ruber</name>
    <dbReference type="NCBI Taxonomy" id="146919"/>
    <lineage>
        <taxon>Bacteria</taxon>
        <taxon>Pseudomonadati</taxon>
        <taxon>Rhodothermota</taxon>
        <taxon>Rhodothermia</taxon>
        <taxon>Rhodothermales</taxon>
        <taxon>Salinibacteraceae</taxon>
        <taxon>Salinibacter</taxon>
    </lineage>
</organism>
<evidence type="ECO:0000313" key="2">
    <source>
        <dbReference type="Proteomes" id="UP001155057"/>
    </source>
</evidence>
<protein>
    <submittedName>
        <fullName evidence="1">Uncharacterized protein</fullName>
    </submittedName>
</protein>
<dbReference type="Proteomes" id="UP001155057">
    <property type="component" value="Unassembled WGS sequence"/>
</dbReference>
<name>A0A9X2Q4V5_9BACT</name>
<sequence>MDALVTRTVLKDEVVLVRDVESKEDARRRAQSLRVDETQFEQDLRVDEITDIELG</sequence>
<comment type="caution">
    <text evidence="1">The sequence shown here is derived from an EMBL/GenBank/DDBJ whole genome shotgun (WGS) entry which is preliminary data.</text>
</comment>
<gene>
    <name evidence="1" type="ORF">GGP61_003222</name>
</gene>
<accession>A0A9X2Q4V5</accession>
<reference evidence="1" key="1">
    <citation type="submission" date="2022-08" db="EMBL/GenBank/DDBJ databases">
        <title>Genomic Encyclopedia of Type Strains, Phase V (KMG-V): Genome sequencing to study the core and pangenomes of soil and plant-associated prokaryotes.</title>
        <authorList>
            <person name="Whitman W."/>
        </authorList>
    </citation>
    <scope>NUCLEOTIDE SEQUENCE</scope>
    <source>
        <strain evidence="1">SP3049</strain>
    </source>
</reference>
<dbReference type="RefSeq" id="WP_259124432.1">
    <property type="nucleotide sequence ID" value="NZ_JANUAE010000015.1"/>
</dbReference>